<keyword evidence="1" id="KW-0472">Membrane</keyword>
<accession>A0A078J8Z0</accession>
<proteinExistence type="predicted"/>
<dbReference type="Proteomes" id="UP000028999">
    <property type="component" value="Unassembled WGS sequence"/>
</dbReference>
<protein>
    <submittedName>
        <fullName evidence="2">(rape) hypothetical protein</fullName>
    </submittedName>
    <submittedName>
        <fullName evidence="3">BnaCnng35680D protein</fullName>
    </submittedName>
</protein>
<gene>
    <name evidence="3" type="primary">BnaCnng35680D</name>
    <name evidence="2" type="ORF">DARMORV10_C09P39520.1</name>
    <name evidence="3" type="ORF">GSBRNA2T00028123001</name>
</gene>
<name>A0A078J8Z0_BRANA</name>
<dbReference type="Proteomes" id="UP001295469">
    <property type="component" value="Chromosome C09"/>
</dbReference>
<reference evidence="3" key="2">
    <citation type="submission" date="2014-06" db="EMBL/GenBank/DDBJ databases">
        <authorList>
            <person name="Genoscope - CEA"/>
        </authorList>
    </citation>
    <scope>NUCLEOTIDE SEQUENCE</scope>
</reference>
<dbReference type="AlphaFoldDB" id="A0A078J8Z0"/>
<organism evidence="3 4">
    <name type="scientific">Brassica napus</name>
    <name type="common">Rape</name>
    <dbReference type="NCBI Taxonomy" id="3708"/>
    <lineage>
        <taxon>Eukaryota</taxon>
        <taxon>Viridiplantae</taxon>
        <taxon>Streptophyta</taxon>
        <taxon>Embryophyta</taxon>
        <taxon>Tracheophyta</taxon>
        <taxon>Spermatophyta</taxon>
        <taxon>Magnoliopsida</taxon>
        <taxon>eudicotyledons</taxon>
        <taxon>Gunneridae</taxon>
        <taxon>Pentapetalae</taxon>
        <taxon>rosids</taxon>
        <taxon>malvids</taxon>
        <taxon>Brassicales</taxon>
        <taxon>Brassicaceae</taxon>
        <taxon>Brassiceae</taxon>
        <taxon>Brassica</taxon>
    </lineage>
</organism>
<keyword evidence="1" id="KW-1133">Transmembrane helix</keyword>
<sequence length="61" mass="6951">MLWCLVREVPKWCKGGDFVYGVFIAVLRCSSRYLSLFSAVCIQISNGAVSTWFSWVFAPVR</sequence>
<evidence type="ECO:0000313" key="2">
    <source>
        <dbReference type="EMBL" id="CAF1751306.1"/>
    </source>
</evidence>
<evidence type="ECO:0000256" key="1">
    <source>
        <dbReference type="SAM" id="Phobius"/>
    </source>
</evidence>
<dbReference type="Gramene" id="CDY60062">
    <property type="protein sequence ID" value="CDY60062"/>
    <property type="gene ID" value="GSBRNA2T00028123001"/>
</dbReference>
<keyword evidence="4" id="KW-1185">Reference proteome</keyword>
<feature type="transmembrane region" description="Helical" evidence="1">
    <location>
        <begin position="33"/>
        <end position="58"/>
    </location>
</feature>
<dbReference type="EMBL" id="LK033835">
    <property type="protein sequence ID" value="CDY60062.1"/>
    <property type="molecule type" value="Genomic_DNA"/>
</dbReference>
<dbReference type="EMBL" id="HG994373">
    <property type="protein sequence ID" value="CAF1751306.1"/>
    <property type="molecule type" value="Genomic_DNA"/>
</dbReference>
<keyword evidence="1" id="KW-0812">Transmembrane</keyword>
<reference evidence="3 4" key="1">
    <citation type="journal article" date="2014" name="Science">
        <title>Plant genetics. Early allopolyploid evolution in the post-Neolithic Brassica napus oilseed genome.</title>
        <authorList>
            <person name="Chalhoub B."/>
            <person name="Denoeud F."/>
            <person name="Liu S."/>
            <person name="Parkin I.A."/>
            <person name="Tang H."/>
            <person name="Wang X."/>
            <person name="Chiquet J."/>
            <person name="Belcram H."/>
            <person name="Tong C."/>
            <person name="Samans B."/>
            <person name="Correa M."/>
            <person name="Da Silva C."/>
            <person name="Just J."/>
            <person name="Falentin C."/>
            <person name="Koh C.S."/>
            <person name="Le Clainche I."/>
            <person name="Bernard M."/>
            <person name="Bento P."/>
            <person name="Noel B."/>
            <person name="Labadie K."/>
            <person name="Alberti A."/>
            <person name="Charles M."/>
            <person name="Arnaud D."/>
            <person name="Guo H."/>
            <person name="Daviaud C."/>
            <person name="Alamery S."/>
            <person name="Jabbari K."/>
            <person name="Zhao M."/>
            <person name="Edger P.P."/>
            <person name="Chelaifa H."/>
            <person name="Tack D."/>
            <person name="Lassalle G."/>
            <person name="Mestiri I."/>
            <person name="Schnel N."/>
            <person name="Le Paslier M.C."/>
            <person name="Fan G."/>
            <person name="Renault V."/>
            <person name="Bayer P.E."/>
            <person name="Golicz A.A."/>
            <person name="Manoli S."/>
            <person name="Lee T.H."/>
            <person name="Thi V.H."/>
            <person name="Chalabi S."/>
            <person name="Hu Q."/>
            <person name="Fan C."/>
            <person name="Tollenaere R."/>
            <person name="Lu Y."/>
            <person name="Battail C."/>
            <person name="Shen J."/>
            <person name="Sidebottom C.H."/>
            <person name="Wang X."/>
            <person name="Canaguier A."/>
            <person name="Chauveau A."/>
            <person name="Berard A."/>
            <person name="Deniot G."/>
            <person name="Guan M."/>
            <person name="Liu Z."/>
            <person name="Sun F."/>
            <person name="Lim Y.P."/>
            <person name="Lyons E."/>
            <person name="Town C.D."/>
            <person name="Bancroft I."/>
            <person name="Wang X."/>
            <person name="Meng J."/>
            <person name="Ma J."/>
            <person name="Pires J.C."/>
            <person name="King G.J."/>
            <person name="Brunel D."/>
            <person name="Delourme R."/>
            <person name="Renard M."/>
            <person name="Aury J.M."/>
            <person name="Adams K.L."/>
            <person name="Batley J."/>
            <person name="Snowdon R.J."/>
            <person name="Tost J."/>
            <person name="Edwards D."/>
            <person name="Zhou Y."/>
            <person name="Hua W."/>
            <person name="Sharpe A.G."/>
            <person name="Paterson A.H."/>
            <person name="Guan C."/>
            <person name="Wincker P."/>
        </authorList>
    </citation>
    <scope>NUCLEOTIDE SEQUENCE [LARGE SCALE GENOMIC DNA]</scope>
    <source>
        <strain evidence="4">cv. Darmor-bzh</strain>
    </source>
</reference>
<evidence type="ECO:0000313" key="3">
    <source>
        <dbReference type="EMBL" id="CDY60062.1"/>
    </source>
</evidence>
<evidence type="ECO:0000313" key="4">
    <source>
        <dbReference type="Proteomes" id="UP000028999"/>
    </source>
</evidence>
<reference evidence="2" key="3">
    <citation type="submission" date="2021-01" db="EMBL/GenBank/DDBJ databases">
        <authorList>
            <consortium name="Genoscope - CEA"/>
            <person name="William W."/>
        </authorList>
    </citation>
    <scope>NUCLEOTIDE SEQUENCE</scope>
</reference>
<dbReference type="PaxDb" id="3708-A0A078J8Z0"/>